<dbReference type="AlphaFoldDB" id="C0PEE8"/>
<protein>
    <submittedName>
        <fullName evidence="1">Uncharacterized protein</fullName>
    </submittedName>
</protein>
<reference evidence="1" key="1">
    <citation type="journal article" date="2009" name="PLoS Genet.">
        <title>Sequencing, mapping, and analysis of 27,455 maize full-length cDNAs.</title>
        <authorList>
            <person name="Soderlund C."/>
            <person name="Descour A."/>
            <person name="Kudrna D."/>
            <person name="Bomhoff M."/>
            <person name="Boyd L."/>
            <person name="Currie J."/>
            <person name="Angelova A."/>
            <person name="Collura K."/>
            <person name="Wissotski M."/>
            <person name="Ashley E."/>
            <person name="Morrow D."/>
            <person name="Fernandes J."/>
            <person name="Walbot V."/>
            <person name="Yu Y."/>
        </authorList>
    </citation>
    <scope>NUCLEOTIDE SEQUENCE</scope>
    <source>
        <strain evidence="1">B73</strain>
    </source>
</reference>
<evidence type="ECO:0000313" key="1">
    <source>
        <dbReference type="EMBL" id="ACN33564.1"/>
    </source>
</evidence>
<dbReference type="EMBL" id="BT066667">
    <property type="protein sequence ID" value="ACN33564.1"/>
    <property type="molecule type" value="mRNA"/>
</dbReference>
<accession>C0PEE8</accession>
<proteinExistence type="evidence at transcript level"/>
<name>C0PEE8_MAIZE</name>
<sequence>MMFYYPLLVVMHTCQNICIIPCFFSKRHTGFCLVKLASGHILFVFTLYYL</sequence>
<organism evidence="1">
    <name type="scientific">Zea mays</name>
    <name type="common">Maize</name>
    <dbReference type="NCBI Taxonomy" id="4577"/>
    <lineage>
        <taxon>Eukaryota</taxon>
        <taxon>Viridiplantae</taxon>
        <taxon>Streptophyta</taxon>
        <taxon>Embryophyta</taxon>
        <taxon>Tracheophyta</taxon>
        <taxon>Spermatophyta</taxon>
        <taxon>Magnoliopsida</taxon>
        <taxon>Liliopsida</taxon>
        <taxon>Poales</taxon>
        <taxon>Poaceae</taxon>
        <taxon>PACMAD clade</taxon>
        <taxon>Panicoideae</taxon>
        <taxon>Andropogonodae</taxon>
        <taxon>Andropogoneae</taxon>
        <taxon>Tripsacinae</taxon>
        <taxon>Zea</taxon>
    </lineage>
</organism>